<protein>
    <submittedName>
        <fullName evidence="1">Uncharacterized protein</fullName>
    </submittedName>
</protein>
<evidence type="ECO:0000313" key="1">
    <source>
        <dbReference type="EMBL" id="KAH7837684.1"/>
    </source>
</evidence>
<gene>
    <name evidence="1" type="ORF">Vadar_016646</name>
</gene>
<evidence type="ECO:0000313" key="2">
    <source>
        <dbReference type="Proteomes" id="UP000828048"/>
    </source>
</evidence>
<reference evidence="1 2" key="1">
    <citation type="journal article" date="2021" name="Hortic Res">
        <title>High-quality reference genome and annotation aids understanding of berry development for evergreen blueberry (Vaccinium darrowii).</title>
        <authorList>
            <person name="Yu J."/>
            <person name="Hulse-Kemp A.M."/>
            <person name="Babiker E."/>
            <person name="Staton M."/>
        </authorList>
    </citation>
    <scope>NUCLEOTIDE SEQUENCE [LARGE SCALE GENOMIC DNA]</scope>
    <source>
        <strain evidence="2">cv. NJ 8807/NJ 8810</strain>
        <tissue evidence="1">Young leaf</tissue>
    </source>
</reference>
<keyword evidence="2" id="KW-1185">Reference proteome</keyword>
<dbReference type="EMBL" id="CM037156">
    <property type="protein sequence ID" value="KAH7837684.1"/>
    <property type="molecule type" value="Genomic_DNA"/>
</dbReference>
<organism evidence="1 2">
    <name type="scientific">Vaccinium darrowii</name>
    <dbReference type="NCBI Taxonomy" id="229202"/>
    <lineage>
        <taxon>Eukaryota</taxon>
        <taxon>Viridiplantae</taxon>
        <taxon>Streptophyta</taxon>
        <taxon>Embryophyta</taxon>
        <taxon>Tracheophyta</taxon>
        <taxon>Spermatophyta</taxon>
        <taxon>Magnoliopsida</taxon>
        <taxon>eudicotyledons</taxon>
        <taxon>Gunneridae</taxon>
        <taxon>Pentapetalae</taxon>
        <taxon>asterids</taxon>
        <taxon>Ericales</taxon>
        <taxon>Ericaceae</taxon>
        <taxon>Vaccinioideae</taxon>
        <taxon>Vaccinieae</taxon>
        <taxon>Vaccinium</taxon>
    </lineage>
</organism>
<comment type="caution">
    <text evidence="1">The sequence shown here is derived from an EMBL/GenBank/DDBJ whole genome shotgun (WGS) entry which is preliminary data.</text>
</comment>
<dbReference type="Proteomes" id="UP000828048">
    <property type="component" value="Chromosome 6"/>
</dbReference>
<accession>A0ACB7XAP1</accession>
<sequence length="204" mass="23558">MDSGIRVDPMGTSGGLALFWKGTTSVSLKKMCSWFIDVEIFDISLSKSWRLVNVYFSPYENIRREQWDFFTQYNSCLGEDWVLWGDMNDILCAEEKNGGVVRPSWSFHGFQNFIDECGLVDLGFSGYPFTWRNNRNGADYVQERLDRVLVTPSWHLLYGQASVTHVETVGSDHNAILLNRHTSPVHSRVPFRFDGRWVDDDEVE</sequence>
<proteinExistence type="predicted"/>
<name>A0ACB7XAP1_9ERIC</name>